<proteinExistence type="predicted"/>
<gene>
    <name evidence="2" type="ORF">SAMN04487960_107109</name>
</gene>
<evidence type="ECO:0000313" key="2">
    <source>
        <dbReference type="EMBL" id="SDX22003.1"/>
    </source>
</evidence>
<keyword evidence="3" id="KW-1185">Reference proteome</keyword>
<name>A0A1H2ZX40_9GAMM</name>
<dbReference type="OrthoDB" id="8687154at2"/>
<feature type="domain" description="TfoX N-terminal" evidence="1">
    <location>
        <begin position="10"/>
        <end position="102"/>
    </location>
</feature>
<dbReference type="InterPro" id="IPR047525">
    <property type="entry name" value="TfoX-like"/>
</dbReference>
<dbReference type="RefSeq" id="WP_091814431.1">
    <property type="nucleotide sequence ID" value="NZ_FNNE01000007.1"/>
</dbReference>
<sequence length="115" mass="13302">MSEYIEYLQEVFEPFGPVRARRMFGGYGLYHDGLMFALVVDDVLYLKADHHSRGAFEQAGLPPFEYPRNGQLVKMSYYQAPEELLEDPDQTVVWARRAFEAALRARSGNRPRVQT</sequence>
<dbReference type="SUPFAM" id="SSF159894">
    <property type="entry name" value="YgaC/TfoX-N like"/>
    <property type="match status" value="1"/>
</dbReference>
<reference evidence="2 3" key="1">
    <citation type="submission" date="2016-10" db="EMBL/GenBank/DDBJ databases">
        <authorList>
            <person name="de Groot N.N."/>
        </authorList>
    </citation>
    <scope>NUCLEOTIDE SEQUENCE [LARGE SCALE GENOMIC DNA]</scope>
    <source>
        <strain evidence="2 3">CGMCC 1.7059</strain>
    </source>
</reference>
<protein>
    <submittedName>
        <fullName evidence="2">DNA transformation protein</fullName>
    </submittedName>
</protein>
<dbReference type="PANTHER" id="PTHR36121:SF1">
    <property type="entry name" value="PROTEIN SXY"/>
    <property type="match status" value="1"/>
</dbReference>
<accession>A0A1H2ZX40</accession>
<evidence type="ECO:0000313" key="3">
    <source>
        <dbReference type="Proteomes" id="UP000199675"/>
    </source>
</evidence>
<dbReference type="PANTHER" id="PTHR36121">
    <property type="entry name" value="PROTEIN SXY"/>
    <property type="match status" value="1"/>
</dbReference>
<dbReference type="Pfam" id="PF04993">
    <property type="entry name" value="TfoX_N"/>
    <property type="match status" value="1"/>
</dbReference>
<dbReference type="Proteomes" id="UP000199675">
    <property type="component" value="Unassembled WGS sequence"/>
</dbReference>
<dbReference type="STRING" id="488533.SAMN04487960_107109"/>
<dbReference type="Gene3D" id="3.30.1460.30">
    <property type="entry name" value="YgaC/TfoX-N like chaperone"/>
    <property type="match status" value="1"/>
</dbReference>
<evidence type="ECO:0000259" key="1">
    <source>
        <dbReference type="Pfam" id="PF04993"/>
    </source>
</evidence>
<dbReference type="EMBL" id="FNNE01000007">
    <property type="protein sequence ID" value="SDX22003.1"/>
    <property type="molecule type" value="Genomic_DNA"/>
</dbReference>
<organism evidence="2 3">
    <name type="scientific">Marinobacter mobilis</name>
    <dbReference type="NCBI Taxonomy" id="488533"/>
    <lineage>
        <taxon>Bacteria</taxon>
        <taxon>Pseudomonadati</taxon>
        <taxon>Pseudomonadota</taxon>
        <taxon>Gammaproteobacteria</taxon>
        <taxon>Pseudomonadales</taxon>
        <taxon>Marinobacteraceae</taxon>
        <taxon>Marinobacter</taxon>
    </lineage>
</organism>
<dbReference type="AlphaFoldDB" id="A0A1H2ZX40"/>
<dbReference type="InterPro" id="IPR007076">
    <property type="entry name" value="TfoX_N"/>
</dbReference>